<feature type="active site" evidence="5">
    <location>
        <position position="39"/>
    </location>
</feature>
<feature type="active site" evidence="5">
    <location>
        <position position="21"/>
    </location>
</feature>
<dbReference type="AlphaFoldDB" id="A0A2P5P4T7"/>
<dbReference type="GO" id="GO:0003998">
    <property type="term" value="F:acylphosphatase activity"/>
    <property type="evidence" value="ECO:0007669"/>
    <property type="project" value="UniProtKB-EC"/>
</dbReference>
<dbReference type="OrthoDB" id="9808093at2"/>
<gene>
    <name evidence="7" type="ORF">JP09_009685</name>
</gene>
<keyword evidence="8" id="KW-1185">Reference proteome</keyword>
<keyword evidence="5 7" id="KW-0378">Hydrolase</keyword>
<dbReference type="RefSeq" id="WP_102331501.1">
    <property type="nucleotide sequence ID" value="NZ_CP058566.2"/>
</dbReference>
<reference evidence="7 8" key="1">
    <citation type="journal article" date="2017" name="ISME J.">
        <title>Grape pomace compost harbors organohalide-respiring Dehalogenimonas species with novel reductive dehalogenase genes.</title>
        <authorList>
            <person name="Yang Y."/>
            <person name="Higgins S.A."/>
            <person name="Yan J."/>
            <person name="Simsir B."/>
            <person name="Chourey K."/>
            <person name="Iyer R."/>
            <person name="Hettich R.L."/>
            <person name="Baldwin B."/>
            <person name="Ogles D.M."/>
            <person name="Loffler F.E."/>
        </authorList>
    </citation>
    <scope>NUCLEOTIDE SEQUENCE [LARGE SCALE GENOMIC DNA]</scope>
    <source>
        <strain evidence="7 8">GP</strain>
    </source>
</reference>
<dbReference type="InterPro" id="IPR036046">
    <property type="entry name" value="Acylphosphatase-like_dom_sf"/>
</dbReference>
<dbReference type="EMBL" id="JQAN02000014">
    <property type="protein sequence ID" value="PPD57307.1"/>
    <property type="molecule type" value="Genomic_DNA"/>
</dbReference>
<accession>A0A2P5P4T7</accession>
<dbReference type="InterPro" id="IPR001792">
    <property type="entry name" value="Acylphosphatase-like_dom"/>
</dbReference>
<protein>
    <recommendedName>
        <fullName evidence="3 5">acylphosphatase</fullName>
        <ecNumber evidence="2 5">3.6.1.7</ecNumber>
    </recommendedName>
</protein>
<name>A0A2P5P4T7_9CHLR</name>
<dbReference type="Proteomes" id="UP000235653">
    <property type="component" value="Unassembled WGS sequence"/>
</dbReference>
<evidence type="ECO:0000256" key="6">
    <source>
        <dbReference type="RuleBase" id="RU004168"/>
    </source>
</evidence>
<comment type="similarity">
    <text evidence="1 6">Belongs to the acylphosphatase family.</text>
</comment>
<sequence>MSKTTAVRLSFGGRVQGVNFRDFTRREAAGFKIVGYVKNMPDGTLEVIAEGQRPDLLHFIEVLMSGPPGAIVNTVDTQWVEPTGAYSDFRIAF</sequence>
<evidence type="ECO:0000256" key="3">
    <source>
        <dbReference type="ARBA" id="ARBA00015991"/>
    </source>
</evidence>
<dbReference type="PANTHER" id="PTHR47268">
    <property type="entry name" value="ACYLPHOSPHATASE"/>
    <property type="match status" value="1"/>
</dbReference>
<dbReference type="Pfam" id="PF00708">
    <property type="entry name" value="Acylphosphatase"/>
    <property type="match status" value="1"/>
</dbReference>
<organism evidence="7 8">
    <name type="scientific">Dehalogenimonas etheniformans</name>
    <dbReference type="NCBI Taxonomy" id="1536648"/>
    <lineage>
        <taxon>Bacteria</taxon>
        <taxon>Bacillati</taxon>
        <taxon>Chloroflexota</taxon>
        <taxon>Dehalococcoidia</taxon>
        <taxon>Dehalococcoidales</taxon>
        <taxon>Dehalococcoidaceae</taxon>
        <taxon>Dehalogenimonas</taxon>
    </lineage>
</organism>
<comment type="catalytic activity">
    <reaction evidence="4 5">
        <text>an acyl phosphate + H2O = a carboxylate + phosphate + H(+)</text>
        <dbReference type="Rhea" id="RHEA:14965"/>
        <dbReference type="ChEBI" id="CHEBI:15377"/>
        <dbReference type="ChEBI" id="CHEBI:15378"/>
        <dbReference type="ChEBI" id="CHEBI:29067"/>
        <dbReference type="ChEBI" id="CHEBI:43474"/>
        <dbReference type="ChEBI" id="CHEBI:59918"/>
        <dbReference type="EC" id="3.6.1.7"/>
    </reaction>
</comment>
<proteinExistence type="inferred from homology"/>
<evidence type="ECO:0000313" key="8">
    <source>
        <dbReference type="Proteomes" id="UP000235653"/>
    </source>
</evidence>
<evidence type="ECO:0000256" key="2">
    <source>
        <dbReference type="ARBA" id="ARBA00012150"/>
    </source>
</evidence>
<evidence type="ECO:0000256" key="1">
    <source>
        <dbReference type="ARBA" id="ARBA00005614"/>
    </source>
</evidence>
<dbReference type="PANTHER" id="PTHR47268:SF4">
    <property type="entry name" value="ACYLPHOSPHATASE"/>
    <property type="match status" value="1"/>
</dbReference>
<evidence type="ECO:0000256" key="5">
    <source>
        <dbReference type="PROSITE-ProRule" id="PRU00520"/>
    </source>
</evidence>
<dbReference type="Gene3D" id="3.30.70.100">
    <property type="match status" value="1"/>
</dbReference>
<evidence type="ECO:0000256" key="4">
    <source>
        <dbReference type="ARBA" id="ARBA00047645"/>
    </source>
</evidence>
<dbReference type="SUPFAM" id="SSF54975">
    <property type="entry name" value="Acylphosphatase/BLUF domain-like"/>
    <property type="match status" value="1"/>
</dbReference>
<dbReference type="PROSITE" id="PS51160">
    <property type="entry name" value="ACYLPHOSPHATASE_3"/>
    <property type="match status" value="1"/>
</dbReference>
<dbReference type="InterPro" id="IPR020456">
    <property type="entry name" value="Acylphosphatase"/>
</dbReference>
<evidence type="ECO:0000313" key="7">
    <source>
        <dbReference type="EMBL" id="PPD57307.1"/>
    </source>
</evidence>
<dbReference type="EC" id="3.6.1.7" evidence="2 5"/>
<comment type="caution">
    <text evidence="7">The sequence shown here is derived from an EMBL/GenBank/DDBJ whole genome shotgun (WGS) entry which is preliminary data.</text>
</comment>